<evidence type="ECO:0000256" key="9">
    <source>
        <dbReference type="ARBA" id="ARBA00022824"/>
    </source>
</evidence>
<dbReference type="Pfam" id="PF00293">
    <property type="entry name" value="NUDIX"/>
    <property type="match status" value="1"/>
</dbReference>
<feature type="domain" description="Nudix hydrolase" evidence="15">
    <location>
        <begin position="45"/>
        <end position="188"/>
    </location>
</feature>
<dbReference type="Gene3D" id="3.90.79.10">
    <property type="entry name" value="Nucleoside Triphosphate Pyrophosphohydrolase"/>
    <property type="match status" value="1"/>
</dbReference>
<evidence type="ECO:0000313" key="17">
    <source>
        <dbReference type="WBParaSite" id="scaffold4015_cov241.g7491"/>
    </source>
</evidence>
<sequence>MSTAVSTDSVDPIQEQYLTENCIQVDRNDEIIGPVSKRECHMNPLLHRAFSVFIFDKERRMLLQKRSSTKITFPLVWTNTCCSHPLFGIEQNGVDGVKVAAKRKLLHELGIDTVNVGDMEVMGRFIYLARSDSIWVEHELDYAIIVTNFDATFKPNPEEVSEVRFVTPNELNEMFIGGKELFSPWFSLFYKFHWLKTWWEKLDDLKSVRESDDMAFLTSMFAVKSVKVEISAANPRIRSMSDYTNEEGKSDLAMVSLNIHADMSPIFNWNVKQLFIFLVAEYSTMKNVLNLIFFVE</sequence>
<accession>A0A915MKW0</accession>
<comment type="similarity">
    <text evidence="5">Belongs to the IPP isomerase type 1 family.</text>
</comment>
<dbReference type="WBParaSite" id="scaffold4015_cov241.g7491">
    <property type="protein sequence ID" value="scaffold4015_cov241.g7491"/>
    <property type="gene ID" value="scaffold4015_cov241.g7491"/>
</dbReference>
<protein>
    <recommendedName>
        <fullName evidence="7">isopentenyl-diphosphate Delta-isomerase</fullName>
        <ecNumber evidence="7">5.3.3.2</ecNumber>
    </recommendedName>
</protein>
<dbReference type="InterPro" id="IPR000086">
    <property type="entry name" value="NUDIX_hydrolase_dom"/>
</dbReference>
<evidence type="ECO:0000256" key="7">
    <source>
        <dbReference type="ARBA" id="ARBA00012057"/>
    </source>
</evidence>
<dbReference type="InterPro" id="IPR007653">
    <property type="entry name" value="SPC3"/>
</dbReference>
<comment type="function">
    <text evidence="2">Catalyzes the 1,3-allylic rearrangement of the homoallylic substrate isopentenyl (IPP) to its highly electrophilic allylic isomer, dimethylallyl diphosphate (DMAPP).</text>
</comment>
<evidence type="ECO:0000256" key="5">
    <source>
        <dbReference type="ARBA" id="ARBA00007579"/>
    </source>
</evidence>
<dbReference type="GO" id="GO:0009240">
    <property type="term" value="P:isopentenyl diphosphate biosynthetic process"/>
    <property type="evidence" value="ECO:0007669"/>
    <property type="project" value="TreeGrafter"/>
</dbReference>
<name>A0A915MKW0_MELJA</name>
<dbReference type="GO" id="GO:0006465">
    <property type="term" value="P:signal peptide processing"/>
    <property type="evidence" value="ECO:0007669"/>
    <property type="project" value="InterPro"/>
</dbReference>
<dbReference type="PANTHER" id="PTHR10885">
    <property type="entry name" value="ISOPENTENYL-DIPHOSPHATE DELTA-ISOMERASE"/>
    <property type="match status" value="1"/>
</dbReference>
<evidence type="ECO:0000256" key="13">
    <source>
        <dbReference type="ARBA" id="ARBA00023229"/>
    </source>
</evidence>
<organism evidence="16 17">
    <name type="scientific">Meloidogyne javanica</name>
    <name type="common">Root-knot nematode worm</name>
    <dbReference type="NCBI Taxonomy" id="6303"/>
    <lineage>
        <taxon>Eukaryota</taxon>
        <taxon>Metazoa</taxon>
        <taxon>Ecdysozoa</taxon>
        <taxon>Nematoda</taxon>
        <taxon>Chromadorea</taxon>
        <taxon>Rhabditida</taxon>
        <taxon>Tylenchina</taxon>
        <taxon>Tylenchomorpha</taxon>
        <taxon>Tylenchoidea</taxon>
        <taxon>Meloidogynidae</taxon>
        <taxon>Meloidogyninae</taxon>
        <taxon>Meloidogyne</taxon>
        <taxon>Meloidogyne incognita group</taxon>
    </lineage>
</organism>
<reference evidence="17" key="1">
    <citation type="submission" date="2022-11" db="UniProtKB">
        <authorList>
            <consortium name="WormBaseParasite"/>
        </authorList>
    </citation>
    <scope>IDENTIFICATION</scope>
</reference>
<dbReference type="NCBIfam" id="NF002995">
    <property type="entry name" value="PRK03759.1"/>
    <property type="match status" value="1"/>
</dbReference>
<dbReference type="PROSITE" id="PS51462">
    <property type="entry name" value="NUDIX"/>
    <property type="match status" value="1"/>
</dbReference>
<comment type="similarity">
    <text evidence="6">Belongs to the SPCS3 family.</text>
</comment>
<evidence type="ECO:0000259" key="15">
    <source>
        <dbReference type="PROSITE" id="PS51462"/>
    </source>
</evidence>
<keyword evidence="16" id="KW-1185">Reference proteome</keyword>
<evidence type="ECO:0000256" key="4">
    <source>
        <dbReference type="ARBA" id="ARBA00004826"/>
    </source>
</evidence>
<evidence type="ECO:0000256" key="10">
    <source>
        <dbReference type="ARBA" id="ARBA00022968"/>
    </source>
</evidence>
<evidence type="ECO:0000313" key="16">
    <source>
        <dbReference type="Proteomes" id="UP000887561"/>
    </source>
</evidence>
<dbReference type="CDD" id="cd02885">
    <property type="entry name" value="NUDIX_IPP_Isomerase"/>
    <property type="match status" value="1"/>
</dbReference>
<evidence type="ECO:0000256" key="8">
    <source>
        <dbReference type="ARBA" id="ARBA00022692"/>
    </source>
</evidence>
<dbReference type="EC" id="5.3.3.2" evidence="7"/>
<dbReference type="Pfam" id="PF04573">
    <property type="entry name" value="SPC22"/>
    <property type="match status" value="1"/>
</dbReference>
<evidence type="ECO:0000256" key="11">
    <source>
        <dbReference type="ARBA" id="ARBA00022989"/>
    </source>
</evidence>
<dbReference type="GO" id="GO:0004452">
    <property type="term" value="F:isopentenyl-diphosphate delta-isomerase activity"/>
    <property type="evidence" value="ECO:0007669"/>
    <property type="project" value="UniProtKB-EC"/>
</dbReference>
<keyword evidence="10" id="KW-0735">Signal-anchor</keyword>
<evidence type="ECO:0000256" key="12">
    <source>
        <dbReference type="ARBA" id="ARBA00023136"/>
    </source>
</evidence>
<dbReference type="NCBIfam" id="TIGR02150">
    <property type="entry name" value="IPP_isom_1"/>
    <property type="match status" value="1"/>
</dbReference>
<dbReference type="Proteomes" id="UP000887561">
    <property type="component" value="Unplaced"/>
</dbReference>
<keyword evidence="13" id="KW-0414">Isoprene biosynthesis</keyword>
<dbReference type="AlphaFoldDB" id="A0A915MKW0"/>
<evidence type="ECO:0000256" key="2">
    <source>
        <dbReference type="ARBA" id="ARBA00003951"/>
    </source>
</evidence>
<comment type="catalytic activity">
    <reaction evidence="1">
        <text>isopentenyl diphosphate = dimethylallyl diphosphate</text>
        <dbReference type="Rhea" id="RHEA:23284"/>
        <dbReference type="ChEBI" id="CHEBI:57623"/>
        <dbReference type="ChEBI" id="CHEBI:128769"/>
        <dbReference type="EC" id="5.3.3.2"/>
    </reaction>
</comment>
<evidence type="ECO:0000256" key="14">
    <source>
        <dbReference type="ARBA" id="ARBA00023235"/>
    </source>
</evidence>
<comment type="subcellular location">
    <subcellularLocation>
        <location evidence="3">Endoplasmic reticulum membrane</location>
        <topology evidence="3">Single-pass type II membrane protein</topology>
    </subcellularLocation>
</comment>
<evidence type="ECO:0000256" key="6">
    <source>
        <dbReference type="ARBA" id="ARBA00009289"/>
    </source>
</evidence>
<keyword evidence="14" id="KW-0413">Isomerase</keyword>
<dbReference type="GO" id="GO:0005787">
    <property type="term" value="C:signal peptidase complex"/>
    <property type="evidence" value="ECO:0007669"/>
    <property type="project" value="InterPro"/>
</dbReference>
<keyword evidence="12" id="KW-0472">Membrane</keyword>
<evidence type="ECO:0000256" key="1">
    <source>
        <dbReference type="ARBA" id="ARBA00000374"/>
    </source>
</evidence>
<dbReference type="PANTHER" id="PTHR10885:SF0">
    <property type="entry name" value="ISOPENTENYL-DIPHOSPHATE DELTA-ISOMERASE"/>
    <property type="match status" value="1"/>
</dbReference>
<comment type="pathway">
    <text evidence="4">Isoprenoid biosynthesis; dimethylallyl diphosphate biosynthesis; dimethylallyl diphosphate from isopentenyl diphosphate: step 1/1.</text>
</comment>
<dbReference type="InterPro" id="IPR011876">
    <property type="entry name" value="IsopentenylPP_isomerase_typ1"/>
</dbReference>
<proteinExistence type="inferred from homology"/>
<dbReference type="InterPro" id="IPR015797">
    <property type="entry name" value="NUDIX_hydrolase-like_dom_sf"/>
</dbReference>
<keyword evidence="9" id="KW-0256">Endoplasmic reticulum</keyword>
<keyword evidence="8" id="KW-0812">Transmembrane</keyword>
<evidence type="ECO:0000256" key="3">
    <source>
        <dbReference type="ARBA" id="ARBA00004648"/>
    </source>
</evidence>
<keyword evidence="11" id="KW-1133">Transmembrane helix</keyword>
<dbReference type="SUPFAM" id="SSF55811">
    <property type="entry name" value="Nudix"/>
    <property type="match status" value="1"/>
</dbReference>